<sequence length="154" mass="17632">MDDEMEQATIIIWHFEEEIREDFLAFAHAQDLTSKGLAWFLLRIIEDLRLDMAKCRELGFDGASAMMGKFKGCAAVLMKKYNLAKLIHCFNHRLNLVLTKACDVKEVKIALQTLTEVYNFVHSSNVRSLRFTEGVKAYLGQARKACSPVPQQLY</sequence>
<protein>
    <submittedName>
        <fullName evidence="1">Uncharacterized protein</fullName>
    </submittedName>
</protein>
<evidence type="ECO:0000313" key="1">
    <source>
        <dbReference type="EMBL" id="JAI66822.1"/>
    </source>
</evidence>
<dbReference type="PANTHER" id="PTHR45749">
    <property type="match status" value="1"/>
</dbReference>
<dbReference type="AlphaFoldDB" id="A0A0P4WIC2"/>
<dbReference type="InterPro" id="IPR012337">
    <property type="entry name" value="RNaseH-like_sf"/>
</dbReference>
<accession>A0A0P4WIC2</accession>
<reference evidence="1" key="1">
    <citation type="submission" date="2015-09" db="EMBL/GenBank/DDBJ databases">
        <title>Scylla olivacea transcriptome.</title>
        <authorList>
            <person name="Ikhwanuddin M."/>
        </authorList>
    </citation>
    <scope>NUCLEOTIDE SEQUENCE</scope>
</reference>
<dbReference type="EMBL" id="GDRN01045881">
    <property type="protein sequence ID" value="JAI66822.1"/>
    <property type="molecule type" value="Transcribed_RNA"/>
</dbReference>
<dbReference type="SUPFAM" id="SSF53098">
    <property type="entry name" value="Ribonuclease H-like"/>
    <property type="match status" value="1"/>
</dbReference>
<dbReference type="PANTHER" id="PTHR45749:SF21">
    <property type="entry name" value="DUF4371 DOMAIN-CONTAINING PROTEIN"/>
    <property type="match status" value="1"/>
</dbReference>
<proteinExistence type="predicted"/>
<organism evidence="1">
    <name type="scientific">Scylla olivacea</name>
    <name type="common">Orange mud crab</name>
    <name type="synonym">Cancer olivacea</name>
    <dbReference type="NCBI Taxonomy" id="85551"/>
    <lineage>
        <taxon>Eukaryota</taxon>
        <taxon>Metazoa</taxon>
        <taxon>Ecdysozoa</taxon>
        <taxon>Arthropoda</taxon>
        <taxon>Crustacea</taxon>
        <taxon>Multicrustacea</taxon>
        <taxon>Malacostraca</taxon>
        <taxon>Eumalacostraca</taxon>
        <taxon>Eucarida</taxon>
        <taxon>Decapoda</taxon>
        <taxon>Pleocyemata</taxon>
        <taxon>Brachyura</taxon>
        <taxon>Eubrachyura</taxon>
        <taxon>Portunoidea</taxon>
        <taxon>Portunidae</taxon>
        <taxon>Portuninae</taxon>
        <taxon>Scylla</taxon>
    </lineage>
</organism>
<name>A0A0P4WIC2_SCYOL</name>